<evidence type="ECO:0000259" key="3">
    <source>
        <dbReference type="Pfam" id="PF00881"/>
    </source>
</evidence>
<organism evidence="4 5">
    <name type="scientific">Kroppenstedtia eburnea</name>
    <dbReference type="NCBI Taxonomy" id="714067"/>
    <lineage>
        <taxon>Bacteria</taxon>
        <taxon>Bacillati</taxon>
        <taxon>Bacillota</taxon>
        <taxon>Bacilli</taxon>
        <taxon>Bacillales</taxon>
        <taxon>Thermoactinomycetaceae</taxon>
        <taxon>Kroppenstedtia</taxon>
    </lineage>
</organism>
<evidence type="ECO:0000313" key="4">
    <source>
        <dbReference type="EMBL" id="SIS75119.1"/>
    </source>
</evidence>
<dbReference type="GO" id="GO:0016491">
    <property type="term" value="F:oxidoreductase activity"/>
    <property type="evidence" value="ECO:0007669"/>
    <property type="project" value="UniProtKB-KW"/>
</dbReference>
<dbReference type="RefSeq" id="WP_076524571.1">
    <property type="nucleotide sequence ID" value="NZ_CP048103.1"/>
</dbReference>
<evidence type="ECO:0000256" key="2">
    <source>
        <dbReference type="ARBA" id="ARBA00023002"/>
    </source>
</evidence>
<dbReference type="InterPro" id="IPR029479">
    <property type="entry name" value="Nitroreductase"/>
</dbReference>
<proteinExistence type="inferred from homology"/>
<evidence type="ECO:0000313" key="5">
    <source>
        <dbReference type="Proteomes" id="UP000186795"/>
    </source>
</evidence>
<evidence type="ECO:0000256" key="1">
    <source>
        <dbReference type="ARBA" id="ARBA00007118"/>
    </source>
</evidence>
<sequence>MKSVSEAIQNRRSIRQYVQEPIPQADLEEILRLTSLAPSAWNVQPWRFIVVTHPDKKLELQAAANNQKQVGNAPAVIVVVSDMEDVLANPREFAHPEMSEEEKDRLVGTIQNTFGSQSVEQRGQWAVAQTYISLGFLLLAAQEKGYDTSAMLGFDAGKVKALFQLPDHVRIAALVALGKGTEPGRPHHRHSLDRIATFV</sequence>
<dbReference type="Proteomes" id="UP000186795">
    <property type="component" value="Unassembled WGS sequence"/>
</dbReference>
<dbReference type="CDD" id="cd03370">
    <property type="entry name" value="nitroreductase"/>
    <property type="match status" value="1"/>
</dbReference>
<keyword evidence="5" id="KW-1185">Reference proteome</keyword>
<dbReference type="InterPro" id="IPR000415">
    <property type="entry name" value="Nitroreductase-like"/>
</dbReference>
<gene>
    <name evidence="4" type="ORF">SAMN05421790_104275</name>
</gene>
<dbReference type="Gene3D" id="3.40.109.10">
    <property type="entry name" value="NADH Oxidase"/>
    <property type="match status" value="1"/>
</dbReference>
<dbReference type="OrthoDB" id="9782629at2"/>
<dbReference type="Pfam" id="PF00881">
    <property type="entry name" value="Nitroreductase"/>
    <property type="match status" value="1"/>
</dbReference>
<dbReference type="EMBL" id="FTOD01000004">
    <property type="protein sequence ID" value="SIS75119.1"/>
    <property type="molecule type" value="Genomic_DNA"/>
</dbReference>
<dbReference type="PANTHER" id="PTHR43673:SF10">
    <property type="entry name" value="NADH DEHYDROGENASE_NAD(P)H NITROREDUCTASE XCC3605-RELATED"/>
    <property type="match status" value="1"/>
</dbReference>
<keyword evidence="2" id="KW-0560">Oxidoreductase</keyword>
<dbReference type="PANTHER" id="PTHR43673">
    <property type="entry name" value="NAD(P)H NITROREDUCTASE YDGI-RELATED"/>
    <property type="match status" value="1"/>
</dbReference>
<accession>A0A1N7LMV2</accession>
<name>A0A1N7LMV2_9BACL</name>
<feature type="domain" description="Nitroreductase" evidence="3">
    <location>
        <begin position="8"/>
        <end position="179"/>
    </location>
</feature>
<dbReference type="AlphaFoldDB" id="A0A1N7LMV2"/>
<protein>
    <submittedName>
        <fullName evidence="4">Nitroreductase</fullName>
    </submittedName>
</protein>
<dbReference type="SUPFAM" id="SSF55469">
    <property type="entry name" value="FMN-dependent nitroreductase-like"/>
    <property type="match status" value="1"/>
</dbReference>
<comment type="similarity">
    <text evidence="1">Belongs to the nitroreductase family.</text>
</comment>
<reference evidence="5" key="1">
    <citation type="submission" date="2017-01" db="EMBL/GenBank/DDBJ databases">
        <authorList>
            <person name="Varghese N."/>
            <person name="Submissions S."/>
        </authorList>
    </citation>
    <scope>NUCLEOTIDE SEQUENCE [LARGE SCALE GENOMIC DNA]</scope>
    <source>
        <strain evidence="5">DSM 45196</strain>
    </source>
</reference>